<dbReference type="InterPro" id="IPR003593">
    <property type="entry name" value="AAA+_ATPase"/>
</dbReference>
<dbReference type="SMART" id="SM00382">
    <property type="entry name" value="AAA"/>
    <property type="match status" value="1"/>
</dbReference>
<dbReference type="EMBL" id="MLJW01000450">
    <property type="protein sequence ID" value="OIQ86948.1"/>
    <property type="molecule type" value="Genomic_DNA"/>
</dbReference>
<evidence type="ECO:0000259" key="1">
    <source>
        <dbReference type="SMART" id="SM00382"/>
    </source>
</evidence>
<proteinExistence type="predicted"/>
<dbReference type="Gene3D" id="3.40.50.300">
    <property type="entry name" value="P-loop containing nucleotide triphosphate hydrolases"/>
    <property type="match status" value="1"/>
</dbReference>
<gene>
    <name evidence="2" type="primary">repA_2</name>
    <name evidence="2" type="ORF">GALL_312070</name>
</gene>
<comment type="caution">
    <text evidence="2">The sequence shown here is derived from an EMBL/GenBank/DDBJ whole genome shotgun (WGS) entry which is preliminary data.</text>
</comment>
<dbReference type="SUPFAM" id="SSF52540">
    <property type="entry name" value="P-loop containing nucleoside triphosphate hydrolases"/>
    <property type="match status" value="1"/>
</dbReference>
<name>A0A1J5R4N7_9ZZZZ</name>
<reference evidence="2" key="1">
    <citation type="submission" date="2016-10" db="EMBL/GenBank/DDBJ databases">
        <title>Sequence of Gallionella enrichment culture.</title>
        <authorList>
            <person name="Poehlein A."/>
            <person name="Muehling M."/>
            <person name="Daniel R."/>
        </authorList>
    </citation>
    <scope>NUCLEOTIDE SEQUENCE</scope>
</reference>
<dbReference type="Pfam" id="PF13481">
    <property type="entry name" value="AAA_25"/>
    <property type="match status" value="1"/>
</dbReference>
<evidence type="ECO:0000313" key="2">
    <source>
        <dbReference type="EMBL" id="OIQ86948.1"/>
    </source>
</evidence>
<feature type="domain" description="AAA+ ATPase" evidence="1">
    <location>
        <begin position="33"/>
        <end position="223"/>
    </location>
</feature>
<dbReference type="AlphaFoldDB" id="A0A1J5R4N7"/>
<organism evidence="2">
    <name type="scientific">mine drainage metagenome</name>
    <dbReference type="NCBI Taxonomy" id="410659"/>
    <lineage>
        <taxon>unclassified sequences</taxon>
        <taxon>metagenomes</taxon>
        <taxon>ecological metagenomes</taxon>
    </lineage>
</organism>
<protein>
    <submittedName>
        <fullName evidence="2">Regulatory protein RepA</fullName>
    </submittedName>
</protein>
<accession>A0A1J5R4N7</accession>
<sequence length="330" mass="35343">MSALLGFGRPLTIGQAAAIEWPDQHFVLGTLQPGDVGLLSGADGSGKSWVALAAGFSVARGKSFFGGVFEVPPGPGGKVLYIAVEDRYEDHGRRLQALARHVQTHESVYVTDDDDGLTVLALEGRRLPLVRSTARGAAQPYVATDVGQAWAEAIRDYRLVILDPLRACHDLEESDGAGMDYLVRWLVTVAMTNQQVIMLIHHASQGAILDRRDDHHAGRGATDLPAGCRGVWTLRAPTPTEIDSENERRDWRVLINGKASHAPEAQKRFLRRGVGGVFHRAEPPMHEANGKANSSHQTGGANSYITARAKRGTGGASLVAALQAVGGSND</sequence>
<dbReference type="InterPro" id="IPR027417">
    <property type="entry name" value="P-loop_NTPase"/>
</dbReference>